<comment type="caution">
    <text evidence="6">The sequence shown here is derived from an EMBL/GenBank/DDBJ whole genome shotgun (WGS) entry which is preliminary data.</text>
</comment>
<feature type="domain" description="Peptidase M16 C-terminal" evidence="5">
    <location>
        <begin position="198"/>
        <end position="372"/>
    </location>
</feature>
<dbReference type="Pfam" id="PF00675">
    <property type="entry name" value="Peptidase_M16"/>
    <property type="match status" value="2"/>
</dbReference>
<evidence type="ECO:0000256" key="3">
    <source>
        <dbReference type="SAM" id="SignalP"/>
    </source>
</evidence>
<accession>A0A495DL11</accession>
<dbReference type="PANTHER" id="PTHR11851:SF49">
    <property type="entry name" value="MITOCHONDRIAL-PROCESSING PEPTIDASE SUBUNIT ALPHA"/>
    <property type="match status" value="1"/>
</dbReference>
<dbReference type="InterPro" id="IPR050361">
    <property type="entry name" value="MPP/UQCRC_Complex"/>
</dbReference>
<dbReference type="GO" id="GO:0006508">
    <property type="term" value="P:proteolysis"/>
    <property type="evidence" value="ECO:0007669"/>
    <property type="project" value="UniProtKB-KW"/>
</dbReference>
<dbReference type="OrthoDB" id="9811314at2"/>
<dbReference type="RefSeq" id="WP_121209589.1">
    <property type="nucleotide sequence ID" value="NZ_RBIM01000001.1"/>
</dbReference>
<keyword evidence="2" id="KW-0482">Metalloprotease</keyword>
<keyword evidence="2" id="KW-0378">Hydrolase</keyword>
<evidence type="ECO:0000259" key="5">
    <source>
        <dbReference type="Pfam" id="PF05193"/>
    </source>
</evidence>
<protein>
    <submittedName>
        <fullName evidence="6">Zinc protease</fullName>
    </submittedName>
</protein>
<dbReference type="Gene3D" id="3.30.830.10">
    <property type="entry name" value="Metalloenzyme, LuxS/M16 peptidase-like"/>
    <property type="match status" value="4"/>
</dbReference>
<dbReference type="Pfam" id="PF05193">
    <property type="entry name" value="Peptidase_M16_C"/>
    <property type="match status" value="2"/>
</dbReference>
<dbReference type="InterPro" id="IPR011765">
    <property type="entry name" value="Pept_M16_N"/>
</dbReference>
<evidence type="ECO:0000313" key="6">
    <source>
        <dbReference type="EMBL" id="RKR03608.1"/>
    </source>
</evidence>
<dbReference type="Proteomes" id="UP000273675">
    <property type="component" value="Unassembled WGS sequence"/>
</dbReference>
<dbReference type="InterPro" id="IPR011249">
    <property type="entry name" value="Metalloenz_LuxS/M16"/>
</dbReference>
<feature type="chain" id="PRO_5019751242" evidence="3">
    <location>
        <begin position="22"/>
        <end position="910"/>
    </location>
</feature>
<proteinExistence type="inferred from homology"/>
<dbReference type="GO" id="GO:0046872">
    <property type="term" value="F:metal ion binding"/>
    <property type="evidence" value="ECO:0007669"/>
    <property type="project" value="InterPro"/>
</dbReference>
<sequence length="910" mass="99411">MPRILAVTLAAALSWTGLASAQVPDVDIPFEQFELENGLTVVVHEDRKAPIVAVSIWYGVGSGAEPEGRTGFAHLFEHLMFNGSENYNDEYFGPFEQVGATGMNGTTWFDRTNYFQTVPTPALEMALWMESDRMTHMLGAIDQERLDEQRGVVQNEKRQGDNQPYGMVEYSQLRALFPEGHPYAHSTIGSMDDLDAASLDDVREWFLQYYGATNAVLVLAGDINAEEARPLVERYFGDAPVGPPLNRINEWIPERRYDTTEVLYDDVPQARIYRTWVVPGRITEQRNDLQLFATVLGGGRTSRLYQDFVFGRQVATRAVAYVEAHQLASQFHIEVTLNPGEDVEAASARIDEIVAELLAEGPTDDELAAARTRINAGVVRGLEQIGGFGGKAVTLAEGALYAGDPGFWRTQLERLNNADADQVTATANDWLTTGSHEITVLPFGQYASVETDADRSALPVVDSTPELVWPSVETAELSNGVDIVFVRRDAVPVVEMQMVFDAGYAADSVEGGQLGLASFTMNMLDEGAGRMDATDIAARAESLGANLNTGAGLDTSSVTLSALTSNLRPSVELMATVITDPSFRDEDIDRVRAQTLNGIQQEMANPIAIALRMLPPEMFGEGHAYSVPFTGSGTPEAVTGFTRADLLAHQQAWLRPDNATLFIVGDTTLDEVTPILERAFRGWRAPDAPLPQKNLTEASNADGARVIIIDRPNSPQSLILAGLIGPSGSVDNPEVYAAMNDAIGGSFTARVNMNLREDKGWSYGAQTLLWGARGQRPWMVYAPVQTDRTSDSLAELLREFDEFTSTNPATAEELQRSVNNSTRSLPGQFETSAAVRNSLANSANLGRDWNYPATITARYHALDLETVRAAAQEVVHPEQLVWLIIGDAAEIEAGIRALDMGEVEVRRMGQ</sequence>
<dbReference type="GO" id="GO:0008237">
    <property type="term" value="F:metallopeptidase activity"/>
    <property type="evidence" value="ECO:0007669"/>
    <property type="project" value="UniProtKB-KW"/>
</dbReference>
<feature type="domain" description="Peptidase M16 C-terminal" evidence="5">
    <location>
        <begin position="641"/>
        <end position="820"/>
    </location>
</feature>
<dbReference type="InterPro" id="IPR007863">
    <property type="entry name" value="Peptidase_M16_C"/>
</dbReference>
<organism evidence="6 7">
    <name type="scientific">Maricaulis maris</name>
    <dbReference type="NCBI Taxonomy" id="74318"/>
    <lineage>
        <taxon>Bacteria</taxon>
        <taxon>Pseudomonadati</taxon>
        <taxon>Pseudomonadota</taxon>
        <taxon>Alphaproteobacteria</taxon>
        <taxon>Maricaulales</taxon>
        <taxon>Maricaulaceae</taxon>
        <taxon>Maricaulis</taxon>
    </lineage>
</organism>
<keyword evidence="3" id="KW-0732">Signal</keyword>
<gene>
    <name evidence="6" type="ORF">C7435_0045</name>
</gene>
<reference evidence="6 7" key="1">
    <citation type="submission" date="2018-10" db="EMBL/GenBank/DDBJ databases">
        <title>Genomic Encyclopedia of Type Strains, Phase IV (KMG-IV): sequencing the most valuable type-strain genomes for metagenomic binning, comparative biology and taxonomic classification.</title>
        <authorList>
            <person name="Goeker M."/>
        </authorList>
    </citation>
    <scope>NUCLEOTIDE SEQUENCE [LARGE SCALE GENOMIC DNA]</scope>
    <source>
        <strain evidence="6 7">DSM 4734</strain>
    </source>
</reference>
<evidence type="ECO:0000259" key="4">
    <source>
        <dbReference type="Pfam" id="PF00675"/>
    </source>
</evidence>
<feature type="domain" description="Peptidase M16 N-terminal" evidence="4">
    <location>
        <begin position="41"/>
        <end position="165"/>
    </location>
</feature>
<feature type="signal peptide" evidence="3">
    <location>
        <begin position="1"/>
        <end position="21"/>
    </location>
</feature>
<evidence type="ECO:0000256" key="2">
    <source>
        <dbReference type="ARBA" id="ARBA00023049"/>
    </source>
</evidence>
<evidence type="ECO:0000313" key="7">
    <source>
        <dbReference type="Proteomes" id="UP000273675"/>
    </source>
</evidence>
<name>A0A495DL11_9PROT</name>
<dbReference type="AlphaFoldDB" id="A0A495DL11"/>
<dbReference type="PANTHER" id="PTHR11851">
    <property type="entry name" value="METALLOPROTEASE"/>
    <property type="match status" value="1"/>
</dbReference>
<comment type="similarity">
    <text evidence="1">Belongs to the peptidase M16 family.</text>
</comment>
<keyword evidence="6" id="KW-0645">Protease</keyword>
<dbReference type="SUPFAM" id="SSF63411">
    <property type="entry name" value="LuxS/MPP-like metallohydrolase"/>
    <property type="match status" value="4"/>
</dbReference>
<feature type="domain" description="Peptidase M16 N-terminal" evidence="4">
    <location>
        <begin position="490"/>
        <end position="620"/>
    </location>
</feature>
<dbReference type="EMBL" id="RBIM01000001">
    <property type="protein sequence ID" value="RKR03608.1"/>
    <property type="molecule type" value="Genomic_DNA"/>
</dbReference>
<evidence type="ECO:0000256" key="1">
    <source>
        <dbReference type="ARBA" id="ARBA00007261"/>
    </source>
</evidence>